<dbReference type="SUPFAM" id="SSF55021">
    <property type="entry name" value="ACT-like"/>
    <property type="match status" value="1"/>
</dbReference>
<dbReference type="PANTHER" id="PTHR42938:SF47">
    <property type="entry name" value="HYDROXYPYRUVATE REDUCTASE"/>
    <property type="match status" value="1"/>
</dbReference>
<organism evidence="8">
    <name type="scientific">marine sediment metagenome</name>
    <dbReference type="NCBI Taxonomy" id="412755"/>
    <lineage>
        <taxon>unclassified sequences</taxon>
        <taxon>metagenomes</taxon>
        <taxon>ecological metagenomes</taxon>
    </lineage>
</organism>
<comment type="catalytic activity">
    <reaction evidence="6">
        <text>(2R)-3-phosphoglycerate + NAD(+) = 3-phosphooxypyruvate + NADH + H(+)</text>
        <dbReference type="Rhea" id="RHEA:12641"/>
        <dbReference type="ChEBI" id="CHEBI:15378"/>
        <dbReference type="ChEBI" id="CHEBI:18110"/>
        <dbReference type="ChEBI" id="CHEBI:57540"/>
        <dbReference type="ChEBI" id="CHEBI:57945"/>
        <dbReference type="ChEBI" id="CHEBI:58272"/>
        <dbReference type="EC" id="1.1.1.95"/>
    </reaction>
</comment>
<dbReference type="InterPro" id="IPR029009">
    <property type="entry name" value="ASB_dom_sf"/>
</dbReference>
<reference evidence="8" key="1">
    <citation type="journal article" date="2015" name="Nature">
        <title>Complex archaea that bridge the gap between prokaryotes and eukaryotes.</title>
        <authorList>
            <person name="Spang A."/>
            <person name="Saw J.H."/>
            <person name="Jorgensen S.L."/>
            <person name="Zaremba-Niedzwiedzka K."/>
            <person name="Martijn J."/>
            <person name="Lind A.E."/>
            <person name="van Eijk R."/>
            <person name="Schleper C."/>
            <person name="Guy L."/>
            <person name="Ettema T.J."/>
        </authorList>
    </citation>
    <scope>NUCLEOTIDE SEQUENCE</scope>
</reference>
<dbReference type="PROSITE" id="PS51671">
    <property type="entry name" value="ACT"/>
    <property type="match status" value="1"/>
</dbReference>
<accession>A0A0F9VHZ4</accession>
<dbReference type="InterPro" id="IPR045865">
    <property type="entry name" value="ACT-like_dom_sf"/>
</dbReference>
<dbReference type="CDD" id="cd04902">
    <property type="entry name" value="ACT_3PGDH-xct"/>
    <property type="match status" value="1"/>
</dbReference>
<dbReference type="InterPro" id="IPR006140">
    <property type="entry name" value="D-isomer_DH_NAD-bd"/>
</dbReference>
<protein>
    <recommendedName>
        <fullName evidence="3">phosphoglycerate dehydrogenase</fullName>
        <ecNumber evidence="3">1.1.1.95</ecNumber>
    </recommendedName>
</protein>
<dbReference type="AlphaFoldDB" id="A0A0F9VHZ4"/>
<dbReference type="GO" id="GO:0004617">
    <property type="term" value="F:phosphoglycerate dehydrogenase activity"/>
    <property type="evidence" value="ECO:0007669"/>
    <property type="project" value="UniProtKB-EC"/>
</dbReference>
<gene>
    <name evidence="8" type="ORF">LCGC14_0096030</name>
</gene>
<dbReference type="PANTHER" id="PTHR42938">
    <property type="entry name" value="FORMATE DEHYDROGENASE 1"/>
    <property type="match status" value="1"/>
</dbReference>
<dbReference type="Gene3D" id="3.30.1330.90">
    <property type="entry name" value="D-3-phosphoglycerate dehydrogenase, domain 3"/>
    <property type="match status" value="1"/>
</dbReference>
<keyword evidence="4" id="KW-0560">Oxidoreductase</keyword>
<dbReference type="EMBL" id="LAZR01000026">
    <property type="protein sequence ID" value="KKO03675.1"/>
    <property type="molecule type" value="Genomic_DNA"/>
</dbReference>
<evidence type="ECO:0000256" key="6">
    <source>
        <dbReference type="ARBA" id="ARBA00048731"/>
    </source>
</evidence>
<dbReference type="UniPathway" id="UPA00135">
    <property type="reaction ID" value="UER00196"/>
</dbReference>
<keyword evidence="5" id="KW-0520">NAD</keyword>
<evidence type="ECO:0000256" key="1">
    <source>
        <dbReference type="ARBA" id="ARBA00005216"/>
    </source>
</evidence>
<feature type="domain" description="ACT" evidence="7">
    <location>
        <begin position="456"/>
        <end position="532"/>
    </location>
</feature>
<dbReference type="GO" id="GO:0051287">
    <property type="term" value="F:NAD binding"/>
    <property type="evidence" value="ECO:0007669"/>
    <property type="project" value="InterPro"/>
</dbReference>
<dbReference type="InterPro" id="IPR006236">
    <property type="entry name" value="PGDH"/>
</dbReference>
<dbReference type="Pfam" id="PF19304">
    <property type="entry name" value="PGDH_inter"/>
    <property type="match status" value="1"/>
</dbReference>
<comment type="caution">
    <text evidence="8">The sequence shown here is derived from an EMBL/GenBank/DDBJ whole genome shotgun (WGS) entry which is preliminary data.</text>
</comment>
<dbReference type="Pfam" id="PF00389">
    <property type="entry name" value="2-Hacid_dh"/>
    <property type="match status" value="1"/>
</dbReference>
<dbReference type="PROSITE" id="PS00671">
    <property type="entry name" value="D_2_HYDROXYACID_DH_3"/>
    <property type="match status" value="1"/>
</dbReference>
<dbReference type="InterPro" id="IPR006139">
    <property type="entry name" value="D-isomer_2_OHA_DH_cat_dom"/>
</dbReference>
<dbReference type="InterPro" id="IPR029752">
    <property type="entry name" value="D-isomer_DH_CS1"/>
</dbReference>
<comment type="similarity">
    <text evidence="2">Belongs to the D-isomer specific 2-hydroxyacid dehydrogenase family.</text>
</comment>
<dbReference type="PROSITE" id="PS00065">
    <property type="entry name" value="D_2_HYDROXYACID_DH_1"/>
    <property type="match status" value="1"/>
</dbReference>
<dbReference type="FunFam" id="3.40.50.720:FF:000021">
    <property type="entry name" value="D-3-phosphoglycerate dehydrogenase"/>
    <property type="match status" value="1"/>
</dbReference>
<sequence length="535" mass="56247">MKILVADKLSAAGIAWLESQDDIEVDVRPGLSPEDLAKAAGDCDGMIVRSGAKVTAEVLAAAGKLRAVARAGVGVDNIDVAEATTRGVLVMNTPEANTISTAELAVTLMMALSRRISPANASLKAGQWSRKEFQGTQLAGKTLGIIGLGRIGRAVAVRATALEMHVIAFDPYFPESADSPIELATGLDDLCARADYITVHVPKSDETLGMIGREQLALMKPTVRLINAARGGIIDEAALADALEAGSVAGAALDVYTAEPPEADVHRRLIDHPNVLAVPHLGASTEEAQDQVALDAAQELVAALRGGEVRNAINAPGFDGALPKMLRPFAQLAERLGMILSAVTSGAVRKVEVTYRGELGQMNVQPVTTHLLVGLLQGKFDGPVNVVNAPVLAKQRHIEVAQTTSETARDFTNLLEVTVQTDSGSRRGSGTIFDGRYPRITSLDGYPMELSPQGHVAILFNEDRPGVIGRYGSVFGEAGINIADMTVSRMSEGIAVVALNLDQAPSADVMAQIRAIDFVTEAHALDLPPLPPPAS</sequence>
<dbReference type="SUPFAM" id="SSF143548">
    <property type="entry name" value="Serine metabolism enzymes domain"/>
    <property type="match status" value="1"/>
</dbReference>
<dbReference type="InterPro" id="IPR036291">
    <property type="entry name" value="NAD(P)-bd_dom_sf"/>
</dbReference>
<dbReference type="Pfam" id="PF02826">
    <property type="entry name" value="2-Hacid_dh_C"/>
    <property type="match status" value="1"/>
</dbReference>
<dbReference type="FunFam" id="3.30.1330.90:FF:000003">
    <property type="entry name" value="D-3-phosphoglycerate dehydrogenase"/>
    <property type="match status" value="1"/>
</dbReference>
<dbReference type="Gene3D" id="3.40.50.720">
    <property type="entry name" value="NAD(P)-binding Rossmann-like Domain"/>
    <property type="match status" value="2"/>
</dbReference>
<dbReference type="NCBIfam" id="TIGR01327">
    <property type="entry name" value="PGDH"/>
    <property type="match status" value="1"/>
</dbReference>
<evidence type="ECO:0000256" key="4">
    <source>
        <dbReference type="ARBA" id="ARBA00023002"/>
    </source>
</evidence>
<evidence type="ECO:0000259" key="7">
    <source>
        <dbReference type="PROSITE" id="PS51671"/>
    </source>
</evidence>
<name>A0A0F9VHZ4_9ZZZZ</name>
<dbReference type="EC" id="1.1.1.95" evidence="3"/>
<dbReference type="InterPro" id="IPR002912">
    <property type="entry name" value="ACT_dom"/>
</dbReference>
<proteinExistence type="inferred from homology"/>
<comment type="pathway">
    <text evidence="1">Amino-acid biosynthesis; L-serine biosynthesis; L-serine from 3-phospho-D-glycerate: step 1/3.</text>
</comment>
<dbReference type="SUPFAM" id="SSF52283">
    <property type="entry name" value="Formate/glycerate dehydrogenase catalytic domain-like"/>
    <property type="match status" value="1"/>
</dbReference>
<dbReference type="Gene3D" id="3.30.70.260">
    <property type="match status" value="1"/>
</dbReference>
<dbReference type="Pfam" id="PF01842">
    <property type="entry name" value="ACT"/>
    <property type="match status" value="1"/>
</dbReference>
<dbReference type="GO" id="GO:0006564">
    <property type="term" value="P:L-serine biosynthetic process"/>
    <property type="evidence" value="ECO:0007669"/>
    <property type="project" value="InterPro"/>
</dbReference>
<evidence type="ECO:0000256" key="2">
    <source>
        <dbReference type="ARBA" id="ARBA00005854"/>
    </source>
</evidence>
<dbReference type="CDD" id="cd12173">
    <property type="entry name" value="PGDH_4"/>
    <property type="match status" value="1"/>
</dbReference>
<evidence type="ECO:0000313" key="8">
    <source>
        <dbReference type="EMBL" id="KKO03675.1"/>
    </source>
</evidence>
<evidence type="ECO:0000256" key="5">
    <source>
        <dbReference type="ARBA" id="ARBA00023027"/>
    </source>
</evidence>
<dbReference type="InterPro" id="IPR029753">
    <property type="entry name" value="D-isomer_DH_CS"/>
</dbReference>
<dbReference type="SUPFAM" id="SSF51735">
    <property type="entry name" value="NAD(P)-binding Rossmann-fold domains"/>
    <property type="match status" value="1"/>
</dbReference>
<evidence type="ECO:0000256" key="3">
    <source>
        <dbReference type="ARBA" id="ARBA00013143"/>
    </source>
</evidence>
<dbReference type="InterPro" id="IPR045626">
    <property type="entry name" value="PGDH_ASB_dom"/>
</dbReference>